<dbReference type="InterPro" id="IPR037883">
    <property type="entry name" value="Knr4/Smi1-like_sf"/>
</dbReference>
<sequence length="328" mass="35553">MRYRQGVLIDPYGFPDWVLCARAVVELPTPHPELTRSQQRLVDVLAANLVMARSGGDPLWPAVDGSPVVGTPAGWCWAHLGAARRVALVPVELHGSFRHQGGVGRLPERPAPSGAGTVEPACRPVGPAPGHQVPDDLLDLLEQLLGRALPPAYRRFLGATNGAGPAGPAVLPGHGFLADQPFFGLAREDRHQDLSYLADWVADRFTRDFLPVGYVQGGLLAVRTGGDDPDSIWYWDDDDPRDRDGYDAEHICARLLHRVADSVDDLWDRLVAPAPALTDLAGQWVRRGAVRELRDAAVGAGLPPRQRPPWQAAPRSTADPLVGLFEAR</sequence>
<name>A0ABS3VWR4_MICEH</name>
<dbReference type="EMBL" id="WVUH01000244">
    <property type="protein sequence ID" value="MBO4208943.1"/>
    <property type="molecule type" value="Genomic_DNA"/>
</dbReference>
<accession>A0ABS3VWR4</accession>
<comment type="caution">
    <text evidence="2">The sequence shown here is derived from an EMBL/GenBank/DDBJ whole genome shotgun (WGS) entry which is preliminary data.</text>
</comment>
<dbReference type="Gene3D" id="3.40.1580.10">
    <property type="entry name" value="SMI1/KNR4-like"/>
    <property type="match status" value="1"/>
</dbReference>
<organism evidence="2 3">
    <name type="scientific">Micromonospora echinofusca</name>
    <dbReference type="NCBI Taxonomy" id="47858"/>
    <lineage>
        <taxon>Bacteria</taxon>
        <taxon>Bacillati</taxon>
        <taxon>Actinomycetota</taxon>
        <taxon>Actinomycetes</taxon>
        <taxon>Micromonosporales</taxon>
        <taxon>Micromonosporaceae</taxon>
        <taxon>Micromonospora</taxon>
    </lineage>
</organism>
<dbReference type="SUPFAM" id="SSF160631">
    <property type="entry name" value="SMI1/KNR4-like"/>
    <property type="match status" value="1"/>
</dbReference>
<dbReference type="Pfam" id="PF14414">
    <property type="entry name" value="WHH"/>
    <property type="match status" value="1"/>
</dbReference>
<dbReference type="SMART" id="SM00860">
    <property type="entry name" value="SMI1_KNR4"/>
    <property type="match status" value="1"/>
</dbReference>
<evidence type="ECO:0000313" key="3">
    <source>
        <dbReference type="Proteomes" id="UP000823521"/>
    </source>
</evidence>
<keyword evidence="3" id="KW-1185">Reference proteome</keyword>
<dbReference type="InterPro" id="IPR032869">
    <property type="entry name" value="WHH_dom_containing"/>
</dbReference>
<feature type="domain" description="Knr4/Smi1-like" evidence="1">
    <location>
        <begin position="132"/>
        <end position="203"/>
    </location>
</feature>
<reference evidence="2 3" key="1">
    <citation type="submission" date="2019-12" db="EMBL/GenBank/DDBJ databases">
        <title>Whole genome sequencing of endophytic Actinobacterium Micromonospora sp. MPMI6T.</title>
        <authorList>
            <person name="Evv R."/>
            <person name="Podile A.R."/>
        </authorList>
    </citation>
    <scope>NUCLEOTIDE SEQUENCE [LARGE SCALE GENOMIC DNA]</scope>
    <source>
        <strain evidence="2 3">MPMI6</strain>
    </source>
</reference>
<proteinExistence type="predicted"/>
<dbReference type="Proteomes" id="UP000823521">
    <property type="component" value="Unassembled WGS sequence"/>
</dbReference>
<protein>
    <submittedName>
        <fullName evidence="2">SMI1/KNR4 family protein</fullName>
    </submittedName>
</protein>
<gene>
    <name evidence="2" type="ORF">GSF22_23485</name>
</gene>
<evidence type="ECO:0000313" key="2">
    <source>
        <dbReference type="EMBL" id="MBO4208943.1"/>
    </source>
</evidence>
<dbReference type="Pfam" id="PF09346">
    <property type="entry name" value="SMI1_KNR4"/>
    <property type="match status" value="1"/>
</dbReference>
<evidence type="ECO:0000259" key="1">
    <source>
        <dbReference type="SMART" id="SM00860"/>
    </source>
</evidence>
<dbReference type="InterPro" id="IPR018958">
    <property type="entry name" value="Knr4/Smi1-like_dom"/>
</dbReference>